<comment type="subunit">
    <text evidence="10">Tetramer of two alpha and two beta subunits.</text>
</comment>
<evidence type="ECO:0000256" key="7">
    <source>
        <dbReference type="ARBA" id="ARBA00022917"/>
    </source>
</evidence>
<reference evidence="13" key="2">
    <citation type="submission" date="2019-01" db="EMBL/GenBank/DDBJ databases">
        <title>Genome sequence of Desulfonema ishimotonii strain Tokyo 01.</title>
        <authorList>
            <person name="Fukui M."/>
        </authorList>
    </citation>
    <scope>NUCLEOTIDE SEQUENCE [LARGE SCALE GENOMIC DNA]</scope>
    <source>
        <strain evidence="13">Tokyo 01</strain>
    </source>
</reference>
<dbReference type="PANTHER" id="PTHR30075:SF2">
    <property type="entry name" value="GLYCINE--TRNA LIGASE, CHLOROPLASTIC_MITOCHONDRIAL 2"/>
    <property type="match status" value="1"/>
</dbReference>
<comment type="catalytic activity">
    <reaction evidence="9 10">
        <text>tRNA(Gly) + glycine + ATP = glycyl-tRNA(Gly) + AMP + diphosphate</text>
        <dbReference type="Rhea" id="RHEA:16013"/>
        <dbReference type="Rhea" id="RHEA-COMP:9664"/>
        <dbReference type="Rhea" id="RHEA-COMP:9683"/>
        <dbReference type="ChEBI" id="CHEBI:30616"/>
        <dbReference type="ChEBI" id="CHEBI:33019"/>
        <dbReference type="ChEBI" id="CHEBI:57305"/>
        <dbReference type="ChEBI" id="CHEBI:78442"/>
        <dbReference type="ChEBI" id="CHEBI:78522"/>
        <dbReference type="ChEBI" id="CHEBI:456215"/>
        <dbReference type="EC" id="6.1.1.14"/>
    </reaction>
</comment>
<comment type="similarity">
    <text evidence="2 10">Belongs to the class-II aminoacyl-tRNA synthetase family.</text>
</comment>
<dbReference type="Pfam" id="PF05746">
    <property type="entry name" value="DALR_1"/>
    <property type="match status" value="1"/>
</dbReference>
<evidence type="ECO:0000256" key="3">
    <source>
        <dbReference type="ARBA" id="ARBA00022490"/>
    </source>
</evidence>
<dbReference type="GO" id="GO:0006426">
    <property type="term" value="P:glycyl-tRNA aminoacylation"/>
    <property type="evidence" value="ECO:0007669"/>
    <property type="project" value="UniProtKB-UniRule"/>
</dbReference>
<dbReference type="GO" id="GO:0006420">
    <property type="term" value="P:arginyl-tRNA aminoacylation"/>
    <property type="evidence" value="ECO:0007669"/>
    <property type="project" value="InterPro"/>
</dbReference>
<dbReference type="GO" id="GO:0005829">
    <property type="term" value="C:cytosol"/>
    <property type="evidence" value="ECO:0007669"/>
    <property type="project" value="TreeGrafter"/>
</dbReference>
<evidence type="ECO:0000259" key="11">
    <source>
        <dbReference type="Pfam" id="PF05746"/>
    </source>
</evidence>
<evidence type="ECO:0000256" key="8">
    <source>
        <dbReference type="ARBA" id="ARBA00023146"/>
    </source>
</evidence>
<evidence type="ECO:0000313" key="12">
    <source>
        <dbReference type="EMBL" id="GBC64113.1"/>
    </source>
</evidence>
<evidence type="ECO:0000256" key="1">
    <source>
        <dbReference type="ARBA" id="ARBA00004496"/>
    </source>
</evidence>
<accession>A0A401G4K2</accession>
<keyword evidence="6 10" id="KW-0067">ATP-binding</keyword>
<dbReference type="InterPro" id="IPR015944">
    <property type="entry name" value="Gly-tRNA-synth_bsu"/>
</dbReference>
<protein>
    <recommendedName>
        <fullName evidence="10">Glycine--tRNA ligase beta subunit</fullName>
        <ecNumber evidence="10">6.1.1.14</ecNumber>
    </recommendedName>
    <alternativeName>
        <fullName evidence="10">Glycyl-tRNA synthetase beta subunit</fullName>
        <shortName evidence="10">GlyRS</shortName>
    </alternativeName>
</protein>
<evidence type="ECO:0000256" key="6">
    <source>
        <dbReference type="ARBA" id="ARBA00022840"/>
    </source>
</evidence>
<dbReference type="AlphaFoldDB" id="A0A401G4K2"/>
<reference evidence="13" key="1">
    <citation type="submission" date="2017-11" db="EMBL/GenBank/DDBJ databases">
        <authorList>
            <person name="Watanabe M."/>
            <person name="Kojima H."/>
        </authorList>
    </citation>
    <scope>NUCLEOTIDE SEQUENCE [LARGE SCALE GENOMIC DNA]</scope>
    <source>
        <strain evidence="13">Tokyo 01</strain>
    </source>
</reference>
<dbReference type="InterPro" id="IPR006194">
    <property type="entry name" value="Gly-tRNA-synth_heterodimer"/>
</dbReference>
<evidence type="ECO:0000256" key="4">
    <source>
        <dbReference type="ARBA" id="ARBA00022598"/>
    </source>
</evidence>
<dbReference type="PANTHER" id="PTHR30075">
    <property type="entry name" value="GLYCYL-TRNA SYNTHETASE"/>
    <property type="match status" value="1"/>
</dbReference>
<keyword evidence="8 10" id="KW-0030">Aminoacyl-tRNA synthetase</keyword>
<keyword evidence="4 10" id="KW-0436">Ligase</keyword>
<keyword evidence="3 10" id="KW-0963">Cytoplasm</keyword>
<keyword evidence="5 10" id="KW-0547">Nucleotide-binding</keyword>
<dbReference type="Proteomes" id="UP000288096">
    <property type="component" value="Unassembled WGS sequence"/>
</dbReference>
<keyword evidence="13" id="KW-1185">Reference proteome</keyword>
<sequence>MKTLLFEIGAEEIPAGYIEPALDALSSQVLKKLTDARIGHGSARVFGTPRRLALEVADVAEMQESVTVEVMGPPEKVGFDENGAPKVPAEKFAEKAGVAVGELKIKETPKGRYLCAEVTEPALETPKILADALPEIMTRIPFPKTMKWGSLHVAFARPVHWIVALLGETVIPFTFGDIESGNRTYGHRFLSPEAIEIRRPDEYADKLREAGVIADLDERRQMLVTAVNQVAAEMGGEILPDEALVDTVKNLVEYPAVVAGKFDAEFLEVPDEVLITAMREHQKYFAVADSSGKLMPGFIVANNTRAKDMSLVATGHERVLRARLSDAQFFFRGDADTAMEAWVEKLKKVLFQAKLGSVHEKVIRVRQLAEYLADEIGPEGGDLKQKASRAAWLCKADLVSQVVIEFTKLQGVMGRIYAGMAGEDAEVATAIEEHYRPTYSGGPLPETLTGAIVAIADKMDSICGCFSVGLIPTGGADPYALRRQGIGVLQILHEKGFSFSLTGLIEKSVSLFADKSDRDAGETVAGVYDFLKNRVAHILEDEGFSRDVIVAVADVTVDHVPHVWDRVGALEKLKAEPDFEPLAIAFKRIVNIIRKSEVGDIPDTVDEALFEDATESGLYAAFQEVAGKVRENLVRGAFDQALLDIASLKGPVDRFFDDVMVMAEDEKLRNNRLALLRQMAEMFGQFADFSKIST</sequence>
<dbReference type="NCBIfam" id="TIGR00211">
    <property type="entry name" value="glyS"/>
    <property type="match status" value="1"/>
</dbReference>
<proteinExistence type="inferred from homology"/>
<keyword evidence="7 10" id="KW-0648">Protein biosynthesis</keyword>
<comment type="subcellular location">
    <subcellularLocation>
        <location evidence="1 10">Cytoplasm</location>
    </subcellularLocation>
</comment>
<gene>
    <name evidence="10" type="primary">glyS</name>
    <name evidence="12" type="ORF">DENIS_5130</name>
</gene>
<dbReference type="PROSITE" id="PS50861">
    <property type="entry name" value="AA_TRNA_LIGASE_II_GLYAB"/>
    <property type="match status" value="1"/>
</dbReference>
<evidence type="ECO:0000256" key="10">
    <source>
        <dbReference type="HAMAP-Rule" id="MF_00255"/>
    </source>
</evidence>
<dbReference type="GO" id="GO:0004814">
    <property type="term" value="F:arginine-tRNA ligase activity"/>
    <property type="evidence" value="ECO:0007669"/>
    <property type="project" value="InterPro"/>
</dbReference>
<dbReference type="PRINTS" id="PR01045">
    <property type="entry name" value="TRNASYNTHGB"/>
</dbReference>
<evidence type="ECO:0000256" key="9">
    <source>
        <dbReference type="ARBA" id="ARBA00047937"/>
    </source>
</evidence>
<evidence type="ECO:0000313" key="13">
    <source>
        <dbReference type="Proteomes" id="UP000288096"/>
    </source>
</evidence>
<dbReference type="Pfam" id="PF02092">
    <property type="entry name" value="tRNA_synt_2f"/>
    <property type="match status" value="1"/>
</dbReference>
<feature type="domain" description="DALR anticodon binding" evidence="11">
    <location>
        <begin position="585"/>
        <end position="683"/>
    </location>
</feature>
<dbReference type="GO" id="GO:0004820">
    <property type="term" value="F:glycine-tRNA ligase activity"/>
    <property type="evidence" value="ECO:0007669"/>
    <property type="project" value="UniProtKB-UniRule"/>
</dbReference>
<name>A0A401G4K2_9BACT</name>
<dbReference type="RefSeq" id="WP_124331114.1">
    <property type="nucleotide sequence ID" value="NZ_BEXT01000001.1"/>
</dbReference>
<evidence type="ECO:0000256" key="2">
    <source>
        <dbReference type="ARBA" id="ARBA00008226"/>
    </source>
</evidence>
<dbReference type="HAMAP" id="MF_00255">
    <property type="entry name" value="Gly_tRNA_synth_beta"/>
    <property type="match status" value="1"/>
</dbReference>
<dbReference type="SUPFAM" id="SSF109604">
    <property type="entry name" value="HD-domain/PDEase-like"/>
    <property type="match status" value="1"/>
</dbReference>
<dbReference type="OrthoDB" id="9775440at2"/>
<dbReference type="InterPro" id="IPR008909">
    <property type="entry name" value="DALR_anticod-bd"/>
</dbReference>
<evidence type="ECO:0000256" key="5">
    <source>
        <dbReference type="ARBA" id="ARBA00022741"/>
    </source>
</evidence>
<dbReference type="GO" id="GO:0005524">
    <property type="term" value="F:ATP binding"/>
    <property type="evidence" value="ECO:0007669"/>
    <property type="project" value="UniProtKB-UniRule"/>
</dbReference>
<dbReference type="EMBL" id="BEXT01000001">
    <property type="protein sequence ID" value="GBC64113.1"/>
    <property type="molecule type" value="Genomic_DNA"/>
</dbReference>
<organism evidence="12 13">
    <name type="scientific">Desulfonema ishimotonii</name>
    <dbReference type="NCBI Taxonomy" id="45657"/>
    <lineage>
        <taxon>Bacteria</taxon>
        <taxon>Pseudomonadati</taxon>
        <taxon>Thermodesulfobacteriota</taxon>
        <taxon>Desulfobacteria</taxon>
        <taxon>Desulfobacterales</taxon>
        <taxon>Desulfococcaceae</taxon>
        <taxon>Desulfonema</taxon>
    </lineage>
</organism>
<comment type="caution">
    <text evidence="12">The sequence shown here is derived from an EMBL/GenBank/DDBJ whole genome shotgun (WGS) entry which is preliminary data.</text>
</comment>
<dbReference type="EC" id="6.1.1.14" evidence="10"/>